<sequence length="155" mass="17120">MLFLHGILNDLPQDILGGRRDNVENDVTSHLNPSFSLSVATNPAPAPPIESMRISTCKFRMRCDAAPDVNQTGEKQQQENQARPGPWIGRTNRENISGMMVHVINGNQKPVDLTYQEGKMSQGHRNNLMPRGGRDDGRNAMEVQKGLSSAGYPLL</sequence>
<gene>
    <name evidence="2" type="ORF">BDV23DRAFT_102056</name>
</gene>
<dbReference type="AlphaFoldDB" id="A0A5N7C5L2"/>
<accession>A0A5N7C5L2</accession>
<evidence type="ECO:0000256" key="1">
    <source>
        <dbReference type="SAM" id="MobiDB-lite"/>
    </source>
</evidence>
<feature type="compositionally biased region" description="Polar residues" evidence="1">
    <location>
        <begin position="69"/>
        <end position="81"/>
    </location>
</feature>
<dbReference type="InterPro" id="IPR022357">
    <property type="entry name" value="MIP_CS"/>
</dbReference>
<name>A0A5N7C5L2_PETAA</name>
<dbReference type="Proteomes" id="UP000326877">
    <property type="component" value="Unassembled WGS sequence"/>
</dbReference>
<reference evidence="2" key="1">
    <citation type="submission" date="2019-04" db="EMBL/GenBank/DDBJ databases">
        <title>Friends and foes A comparative genomics studyof 23 Aspergillus species from section Flavi.</title>
        <authorList>
            <consortium name="DOE Joint Genome Institute"/>
            <person name="Kjaerbolling I."/>
            <person name="Vesth T."/>
            <person name="Frisvad J.C."/>
            <person name="Nybo J.L."/>
            <person name="Theobald S."/>
            <person name="Kildgaard S."/>
            <person name="Isbrandt T."/>
            <person name="Kuo A."/>
            <person name="Sato A."/>
            <person name="Lyhne E.K."/>
            <person name="Kogle M.E."/>
            <person name="Wiebenga A."/>
            <person name="Kun R.S."/>
            <person name="Lubbers R.J."/>
            <person name="Makela M.R."/>
            <person name="Barry K."/>
            <person name="Chovatia M."/>
            <person name="Clum A."/>
            <person name="Daum C."/>
            <person name="Haridas S."/>
            <person name="He G."/>
            <person name="LaButti K."/>
            <person name="Lipzen A."/>
            <person name="Mondo S."/>
            <person name="Riley R."/>
            <person name="Salamov A."/>
            <person name="Simmons B.A."/>
            <person name="Magnuson J.K."/>
            <person name="Henrissat B."/>
            <person name="Mortensen U.H."/>
            <person name="Larsen T.O."/>
            <person name="Devries R.P."/>
            <person name="Grigoriev I.V."/>
            <person name="Machida M."/>
            <person name="Baker S.E."/>
            <person name="Andersen M.R."/>
        </authorList>
    </citation>
    <scope>NUCLEOTIDE SEQUENCE [LARGE SCALE GENOMIC DNA]</scope>
    <source>
        <strain evidence="2">IBT 14317</strain>
    </source>
</reference>
<proteinExistence type="predicted"/>
<organism evidence="2">
    <name type="scientific">Petromyces alliaceus</name>
    <name type="common">Aspergillus alliaceus</name>
    <dbReference type="NCBI Taxonomy" id="209559"/>
    <lineage>
        <taxon>Eukaryota</taxon>
        <taxon>Fungi</taxon>
        <taxon>Dikarya</taxon>
        <taxon>Ascomycota</taxon>
        <taxon>Pezizomycotina</taxon>
        <taxon>Eurotiomycetes</taxon>
        <taxon>Eurotiomycetidae</taxon>
        <taxon>Eurotiales</taxon>
        <taxon>Aspergillaceae</taxon>
        <taxon>Aspergillus</taxon>
        <taxon>Aspergillus subgen. Circumdati</taxon>
    </lineage>
</organism>
<feature type="region of interest" description="Disordered" evidence="1">
    <location>
        <begin position="68"/>
        <end position="92"/>
    </location>
</feature>
<dbReference type="EMBL" id="ML735271">
    <property type="protein sequence ID" value="KAE8388997.1"/>
    <property type="molecule type" value="Genomic_DNA"/>
</dbReference>
<dbReference type="PROSITE" id="PS00221">
    <property type="entry name" value="MIP"/>
    <property type="match status" value="1"/>
</dbReference>
<protein>
    <submittedName>
        <fullName evidence="2">Uncharacterized protein</fullName>
    </submittedName>
</protein>
<evidence type="ECO:0000313" key="2">
    <source>
        <dbReference type="EMBL" id="KAE8388997.1"/>
    </source>
</evidence>
<feature type="region of interest" description="Disordered" evidence="1">
    <location>
        <begin position="120"/>
        <end position="139"/>
    </location>
</feature>